<sequence>MGLIENITAVCSMYRPEHPFNGVTALQRTVLSCSVKANTAEREREEEEIGGEVEKGEGKRRQTEQKLMGQSFQSVLGVVMGEGGLVALCPEIQQPHTKRTAQLVKADCRTRTDQTSFSGGMRKASSVRCGGEREGACKN</sequence>
<feature type="region of interest" description="Disordered" evidence="1">
    <location>
        <begin position="38"/>
        <end position="66"/>
    </location>
</feature>
<organism evidence="2 3">
    <name type="scientific">Albula glossodonta</name>
    <name type="common">roundjaw bonefish</name>
    <dbReference type="NCBI Taxonomy" id="121402"/>
    <lineage>
        <taxon>Eukaryota</taxon>
        <taxon>Metazoa</taxon>
        <taxon>Chordata</taxon>
        <taxon>Craniata</taxon>
        <taxon>Vertebrata</taxon>
        <taxon>Euteleostomi</taxon>
        <taxon>Actinopterygii</taxon>
        <taxon>Neopterygii</taxon>
        <taxon>Teleostei</taxon>
        <taxon>Albuliformes</taxon>
        <taxon>Albulidae</taxon>
        <taxon>Albula</taxon>
    </lineage>
</organism>
<reference evidence="2" key="1">
    <citation type="thesis" date="2021" institute="BYU ScholarsArchive" country="Provo, UT, USA">
        <title>Applications of and Algorithms for Genome Assembly and Genomic Analyses with an Emphasis on Marine Teleosts.</title>
        <authorList>
            <person name="Pickett B.D."/>
        </authorList>
    </citation>
    <scope>NUCLEOTIDE SEQUENCE</scope>
    <source>
        <strain evidence="2">HI-2016</strain>
    </source>
</reference>
<comment type="caution">
    <text evidence="2">The sequence shown here is derived from an EMBL/GenBank/DDBJ whole genome shotgun (WGS) entry which is preliminary data.</text>
</comment>
<feature type="region of interest" description="Disordered" evidence="1">
    <location>
        <begin position="109"/>
        <end position="139"/>
    </location>
</feature>
<feature type="compositionally biased region" description="Basic and acidic residues" evidence="1">
    <location>
        <begin position="52"/>
        <end position="64"/>
    </location>
</feature>
<gene>
    <name evidence="2" type="ORF">JZ751_006909</name>
</gene>
<evidence type="ECO:0000313" key="3">
    <source>
        <dbReference type="Proteomes" id="UP000824540"/>
    </source>
</evidence>
<dbReference type="EMBL" id="JAFBMS010000015">
    <property type="protein sequence ID" value="KAG9346598.1"/>
    <property type="molecule type" value="Genomic_DNA"/>
</dbReference>
<feature type="compositionally biased region" description="Basic and acidic residues" evidence="1">
    <location>
        <begin position="130"/>
        <end position="139"/>
    </location>
</feature>
<keyword evidence="3" id="KW-1185">Reference proteome</keyword>
<dbReference type="AlphaFoldDB" id="A0A8T2PAQ6"/>
<accession>A0A8T2PAQ6</accession>
<name>A0A8T2PAQ6_9TELE</name>
<proteinExistence type="predicted"/>
<evidence type="ECO:0000313" key="2">
    <source>
        <dbReference type="EMBL" id="KAG9346598.1"/>
    </source>
</evidence>
<dbReference type="Proteomes" id="UP000824540">
    <property type="component" value="Unassembled WGS sequence"/>
</dbReference>
<protein>
    <submittedName>
        <fullName evidence="2">Uncharacterized protein</fullName>
    </submittedName>
</protein>
<evidence type="ECO:0000256" key="1">
    <source>
        <dbReference type="SAM" id="MobiDB-lite"/>
    </source>
</evidence>